<accession>A0A7S9DWR6</accession>
<proteinExistence type="predicted"/>
<dbReference type="SUPFAM" id="SSF88713">
    <property type="entry name" value="Glycoside hydrolase/deacetylase"/>
    <property type="match status" value="1"/>
</dbReference>
<dbReference type="EMBL" id="CP064795">
    <property type="protein sequence ID" value="QPG05394.1"/>
    <property type="molecule type" value="Genomic_DNA"/>
</dbReference>
<dbReference type="PANTHER" id="PTHR30105:SF2">
    <property type="entry name" value="DIVERGENT POLYSACCHARIDE DEACETYLASE SUPERFAMILY"/>
    <property type="match status" value="1"/>
</dbReference>
<evidence type="ECO:0000313" key="2">
    <source>
        <dbReference type="Proteomes" id="UP000595095"/>
    </source>
</evidence>
<dbReference type="KEGG" id="smaa:IT774_15030"/>
<keyword evidence="2" id="KW-1185">Reference proteome</keyword>
<reference evidence="1 2" key="1">
    <citation type="submission" date="2020-11" db="EMBL/GenBank/DDBJ databases">
        <title>Complete genome sequence for Salinimonas sp. strain G2-b.</title>
        <authorList>
            <person name="Park S.-J."/>
        </authorList>
    </citation>
    <scope>NUCLEOTIDE SEQUENCE [LARGE SCALE GENOMIC DNA]</scope>
    <source>
        <strain evidence="1 2">G2-b</strain>
    </source>
</reference>
<dbReference type="AlphaFoldDB" id="A0A7S9DWR6"/>
<gene>
    <name evidence="1" type="ORF">IT774_15030</name>
</gene>
<dbReference type="RefSeq" id="WP_195810484.1">
    <property type="nucleotide sequence ID" value="NZ_CP064795.1"/>
</dbReference>
<dbReference type="Gene3D" id="3.20.20.370">
    <property type="entry name" value="Glycoside hydrolase/deacetylase"/>
    <property type="match status" value="1"/>
</dbReference>
<dbReference type="Proteomes" id="UP000595095">
    <property type="component" value="Chromosome"/>
</dbReference>
<dbReference type="PANTHER" id="PTHR30105">
    <property type="entry name" value="UNCHARACTERIZED YIBQ-RELATED"/>
    <property type="match status" value="1"/>
</dbReference>
<protein>
    <submittedName>
        <fullName evidence="1">Divergent polysaccharide deacetylase family protein</fullName>
    </submittedName>
</protein>
<name>A0A7S9DWR6_9ALTE</name>
<organism evidence="1 2">
    <name type="scientific">Salinimonas marina</name>
    <dbReference type="NCBI Taxonomy" id="2785918"/>
    <lineage>
        <taxon>Bacteria</taxon>
        <taxon>Pseudomonadati</taxon>
        <taxon>Pseudomonadota</taxon>
        <taxon>Gammaproteobacteria</taxon>
        <taxon>Alteromonadales</taxon>
        <taxon>Alteromonadaceae</taxon>
        <taxon>Alteromonas/Salinimonas group</taxon>
        <taxon>Salinimonas</taxon>
    </lineage>
</organism>
<dbReference type="InterPro" id="IPR006837">
    <property type="entry name" value="Divergent_DAC"/>
</dbReference>
<dbReference type="InterPro" id="IPR011330">
    <property type="entry name" value="Glyco_hydro/deAcase_b/a-brl"/>
</dbReference>
<sequence>MAWLSVSVAAANPGPGCKTTVNGGCNAASTPKIVLIMDDIGYRLSDREALKLPPQVAFSVLPGAPLTKELAYRAQQQGRDIMLHLPMAARLDKPLGPLALTAQMSVAQIAHTTATALDSLPMAIGLNNHMGSRLTEQPVAMQALMQTLKNRGIFFIDSRTTAASVAESVARAMGVPAARRDVFIDHEPRVEFMQQQFARLVSLAQQQKVAIGIVHPHPQTLHFLQHQLTLLPARNIELVAVSDIIPAPLIVPELPTLTATPVASMTKD</sequence>
<dbReference type="CDD" id="cd10936">
    <property type="entry name" value="CE4_DAC2"/>
    <property type="match status" value="1"/>
</dbReference>
<dbReference type="GO" id="GO:0005975">
    <property type="term" value="P:carbohydrate metabolic process"/>
    <property type="evidence" value="ECO:0007669"/>
    <property type="project" value="InterPro"/>
</dbReference>
<evidence type="ECO:0000313" key="1">
    <source>
        <dbReference type="EMBL" id="QPG05394.1"/>
    </source>
</evidence>
<dbReference type="Pfam" id="PF04748">
    <property type="entry name" value="Polysacc_deac_2"/>
    <property type="match status" value="1"/>
</dbReference>